<evidence type="ECO:0000313" key="2">
    <source>
        <dbReference type="Proteomes" id="UP000286097"/>
    </source>
</evidence>
<accession>A0A425CPA9</accession>
<reference evidence="1 2" key="1">
    <citation type="submission" date="2018-06" db="EMBL/GenBank/DDBJ databases">
        <title>Comparative genomics of downy mildews reveals potential adaptations to biotrophy.</title>
        <authorList>
            <person name="Fletcher K."/>
            <person name="Klosterman S.J."/>
            <person name="Derevnina L."/>
            <person name="Martin F."/>
            <person name="Koike S."/>
            <person name="Reyes Chin-Wo S."/>
            <person name="Mou B."/>
            <person name="Michelmore R."/>
        </authorList>
    </citation>
    <scope>NUCLEOTIDE SEQUENCE [LARGE SCALE GENOMIC DNA]</scope>
    <source>
        <strain evidence="1 2">R13</strain>
    </source>
</reference>
<organism evidence="1 2">
    <name type="scientific">Peronospora effusa</name>
    <dbReference type="NCBI Taxonomy" id="542832"/>
    <lineage>
        <taxon>Eukaryota</taxon>
        <taxon>Sar</taxon>
        <taxon>Stramenopiles</taxon>
        <taxon>Oomycota</taxon>
        <taxon>Peronosporomycetes</taxon>
        <taxon>Peronosporales</taxon>
        <taxon>Peronosporaceae</taxon>
        <taxon>Peronospora</taxon>
    </lineage>
</organism>
<evidence type="ECO:0000313" key="1">
    <source>
        <dbReference type="EMBL" id="RQM18893.1"/>
    </source>
</evidence>
<sequence>MTVSTFTLASVLLDSRTSAVHLESALSGLFLVDQTTASLLLHAGGRFEAYSITKSVVQDLGLFSATNGHCSGGETEVHRALDTVHCLQVSTSSEMITIQSNDESASSPVFFTTFTYL</sequence>
<dbReference type="VEuPathDB" id="FungiDB:DD237_007596"/>
<dbReference type="EMBL" id="QKXF01000002">
    <property type="protein sequence ID" value="RQM18893.1"/>
    <property type="molecule type" value="Genomic_DNA"/>
</dbReference>
<proteinExistence type="predicted"/>
<protein>
    <submittedName>
        <fullName evidence="1">Uncharacterized protein</fullName>
    </submittedName>
</protein>
<dbReference type="AlphaFoldDB" id="A0A425CPA9"/>
<gene>
    <name evidence="1" type="ORF">DD237_007596</name>
</gene>
<name>A0A425CPA9_9STRA</name>
<comment type="caution">
    <text evidence="1">The sequence shown here is derived from an EMBL/GenBank/DDBJ whole genome shotgun (WGS) entry which is preliminary data.</text>
</comment>
<dbReference type="Proteomes" id="UP000286097">
    <property type="component" value="Unassembled WGS sequence"/>
</dbReference>